<dbReference type="InterPro" id="IPR041581">
    <property type="entry name" value="Glyoxalase_6"/>
</dbReference>
<feature type="domain" description="VOC" evidence="1">
    <location>
        <begin position="5"/>
        <end position="125"/>
    </location>
</feature>
<dbReference type="PANTHER" id="PTHR35908:SF1">
    <property type="entry name" value="CONSERVED PROTEIN"/>
    <property type="match status" value="1"/>
</dbReference>
<comment type="caution">
    <text evidence="2">The sequence shown here is derived from an EMBL/GenBank/DDBJ whole genome shotgun (WGS) entry which is preliminary data.</text>
</comment>
<dbReference type="RefSeq" id="WP_381827409.1">
    <property type="nucleotide sequence ID" value="NZ_JBHTCF010000002.1"/>
</dbReference>
<sequence>MPIAKYCLVAVDCPDPPELAAFYAAVIGGEAKPDPDTDGWYDLHAPGGHRIAFQRAPGHRAPNWPRADDQSQQLHLDFHVPDLDSAEEQVLVFGATALDTDDEGGKRGFRVYAEPVGHPFCLCEE</sequence>
<reference evidence="3" key="1">
    <citation type="journal article" date="2019" name="Int. J. Syst. Evol. Microbiol.">
        <title>The Global Catalogue of Microorganisms (GCM) 10K type strain sequencing project: providing services to taxonomists for standard genome sequencing and annotation.</title>
        <authorList>
            <consortium name="The Broad Institute Genomics Platform"/>
            <consortium name="The Broad Institute Genome Sequencing Center for Infectious Disease"/>
            <person name="Wu L."/>
            <person name="Ma J."/>
        </authorList>
    </citation>
    <scope>NUCLEOTIDE SEQUENCE [LARGE SCALE GENOMIC DNA]</scope>
    <source>
        <strain evidence="3">SYNS20</strain>
    </source>
</reference>
<gene>
    <name evidence="2" type="ORF">ACFQVC_06300</name>
</gene>
<proteinExistence type="predicted"/>
<dbReference type="InterPro" id="IPR037523">
    <property type="entry name" value="VOC_core"/>
</dbReference>
<dbReference type="PROSITE" id="PS51819">
    <property type="entry name" value="VOC"/>
    <property type="match status" value="1"/>
</dbReference>
<evidence type="ECO:0000259" key="1">
    <source>
        <dbReference type="PROSITE" id="PS51819"/>
    </source>
</evidence>
<protein>
    <submittedName>
        <fullName evidence="2">VOC family protein</fullName>
    </submittedName>
</protein>
<name>A0ABW2JCW0_9ACTN</name>
<dbReference type="CDD" id="cd06587">
    <property type="entry name" value="VOC"/>
    <property type="match status" value="1"/>
</dbReference>
<dbReference type="PANTHER" id="PTHR35908">
    <property type="entry name" value="HYPOTHETICAL FUSION PROTEIN"/>
    <property type="match status" value="1"/>
</dbReference>
<dbReference type="Gene3D" id="3.10.180.10">
    <property type="entry name" value="2,3-Dihydroxybiphenyl 1,2-Dioxygenase, domain 1"/>
    <property type="match status" value="1"/>
</dbReference>
<dbReference type="InterPro" id="IPR029068">
    <property type="entry name" value="Glyas_Bleomycin-R_OHBP_Dase"/>
</dbReference>
<dbReference type="EMBL" id="JBHTCF010000002">
    <property type="protein sequence ID" value="MFC7303825.1"/>
    <property type="molecule type" value="Genomic_DNA"/>
</dbReference>
<dbReference type="SUPFAM" id="SSF54593">
    <property type="entry name" value="Glyoxalase/Bleomycin resistance protein/Dihydroxybiphenyl dioxygenase"/>
    <property type="match status" value="1"/>
</dbReference>
<keyword evidence="3" id="KW-1185">Reference proteome</keyword>
<dbReference type="Pfam" id="PF18029">
    <property type="entry name" value="Glyoxalase_6"/>
    <property type="match status" value="1"/>
</dbReference>
<evidence type="ECO:0000313" key="3">
    <source>
        <dbReference type="Proteomes" id="UP001596523"/>
    </source>
</evidence>
<accession>A0ABW2JCW0</accession>
<organism evidence="2 3">
    <name type="scientific">Streptomyces monticola</name>
    <dbReference type="NCBI Taxonomy" id="2666263"/>
    <lineage>
        <taxon>Bacteria</taxon>
        <taxon>Bacillati</taxon>
        <taxon>Actinomycetota</taxon>
        <taxon>Actinomycetes</taxon>
        <taxon>Kitasatosporales</taxon>
        <taxon>Streptomycetaceae</taxon>
        <taxon>Streptomyces</taxon>
    </lineage>
</organism>
<dbReference type="Proteomes" id="UP001596523">
    <property type="component" value="Unassembled WGS sequence"/>
</dbReference>
<evidence type="ECO:0000313" key="2">
    <source>
        <dbReference type="EMBL" id="MFC7303825.1"/>
    </source>
</evidence>